<dbReference type="PATRIC" id="fig|360411.5.peg.3067"/>
<dbReference type="SUPFAM" id="SSF54631">
    <property type="entry name" value="CBS-domain pair"/>
    <property type="match status" value="1"/>
</dbReference>
<dbReference type="PANTHER" id="PTHR43080">
    <property type="entry name" value="CBS DOMAIN-CONTAINING PROTEIN CBSX3, MITOCHONDRIAL"/>
    <property type="match status" value="1"/>
</dbReference>
<dbReference type="InterPro" id="IPR046342">
    <property type="entry name" value="CBS_dom_sf"/>
</dbReference>
<dbReference type="InterPro" id="IPR000644">
    <property type="entry name" value="CBS_dom"/>
</dbReference>
<evidence type="ECO:0000256" key="2">
    <source>
        <dbReference type="PROSITE-ProRule" id="PRU00703"/>
    </source>
</evidence>
<gene>
    <name evidence="4" type="ORF">AC812_07505</name>
</gene>
<evidence type="ECO:0000259" key="3">
    <source>
        <dbReference type="PROSITE" id="PS51371"/>
    </source>
</evidence>
<dbReference type="CDD" id="cd04623">
    <property type="entry name" value="CBS_pair_bac_euk"/>
    <property type="match status" value="1"/>
</dbReference>
<sequence>MESTVRQILQNKGTQVWSVSPDATVMEALELMAEKDIGAVPVVKDGKLVGIFSERDYARQAVRQRETLNLLPVSTFMTTDVITVTPTQTVKDCMILMTARRIRHLPVIENESLVGIITIGDVVKTIISDQALLLEELEKYISGRYIR</sequence>
<keyword evidence="5" id="KW-1185">Reference proteome</keyword>
<evidence type="ECO:0000256" key="1">
    <source>
        <dbReference type="ARBA" id="ARBA00023122"/>
    </source>
</evidence>
<comment type="caution">
    <text evidence="4">The sequence shown here is derived from an EMBL/GenBank/DDBJ whole genome shotgun (WGS) entry which is preliminary data.</text>
</comment>
<dbReference type="Proteomes" id="UP000050514">
    <property type="component" value="Unassembled WGS sequence"/>
</dbReference>
<dbReference type="Gene3D" id="3.10.580.10">
    <property type="entry name" value="CBS-domain"/>
    <property type="match status" value="1"/>
</dbReference>
<protein>
    <submittedName>
        <fullName evidence="4">Histidine kinase</fullName>
    </submittedName>
</protein>
<keyword evidence="4" id="KW-0808">Transferase</keyword>
<dbReference type="InterPro" id="IPR044725">
    <property type="entry name" value="CBSX3_CBS_dom"/>
</dbReference>
<feature type="domain" description="CBS" evidence="3">
    <location>
        <begin position="10"/>
        <end position="67"/>
    </location>
</feature>
<proteinExistence type="predicted"/>
<evidence type="ECO:0000313" key="5">
    <source>
        <dbReference type="Proteomes" id="UP000050514"/>
    </source>
</evidence>
<keyword evidence="4" id="KW-0418">Kinase</keyword>
<feature type="domain" description="CBS" evidence="3">
    <location>
        <begin position="77"/>
        <end position="132"/>
    </location>
</feature>
<organism evidence="4 5">
    <name type="scientific">Bellilinea caldifistulae</name>
    <dbReference type="NCBI Taxonomy" id="360411"/>
    <lineage>
        <taxon>Bacteria</taxon>
        <taxon>Bacillati</taxon>
        <taxon>Chloroflexota</taxon>
        <taxon>Anaerolineae</taxon>
        <taxon>Anaerolineales</taxon>
        <taxon>Anaerolineaceae</taxon>
        <taxon>Bellilinea</taxon>
    </lineage>
</organism>
<dbReference type="OrthoDB" id="9802114at2"/>
<keyword evidence="1 2" id="KW-0129">CBS domain</keyword>
<dbReference type="RefSeq" id="WP_061918106.1">
    <property type="nucleotide sequence ID" value="NZ_DF967971.1"/>
</dbReference>
<dbReference type="EMBL" id="LGHJ01000013">
    <property type="protein sequence ID" value="KPL75820.1"/>
    <property type="molecule type" value="Genomic_DNA"/>
</dbReference>
<dbReference type="PROSITE" id="PS51371">
    <property type="entry name" value="CBS"/>
    <property type="match status" value="2"/>
</dbReference>
<evidence type="ECO:0000313" key="4">
    <source>
        <dbReference type="EMBL" id="KPL75820.1"/>
    </source>
</evidence>
<dbReference type="SMART" id="SM00116">
    <property type="entry name" value="CBS"/>
    <property type="match status" value="2"/>
</dbReference>
<name>A0A0P6X8M8_9CHLR</name>
<dbReference type="InterPro" id="IPR051257">
    <property type="entry name" value="Diverse_CBS-Domain"/>
</dbReference>
<dbReference type="STRING" id="360411.AC812_07505"/>
<reference evidence="4 5" key="1">
    <citation type="submission" date="2015-07" db="EMBL/GenBank/DDBJ databases">
        <title>Draft genome of Bellilinea caldifistulae DSM 17877.</title>
        <authorList>
            <person name="Hemp J."/>
            <person name="Ward L.M."/>
            <person name="Pace L.A."/>
            <person name="Fischer W.W."/>
        </authorList>
    </citation>
    <scope>NUCLEOTIDE SEQUENCE [LARGE SCALE GENOMIC DNA]</scope>
    <source>
        <strain evidence="4 5">GOMI-1</strain>
    </source>
</reference>
<dbReference type="AlphaFoldDB" id="A0A0P6X8M8"/>
<dbReference type="PANTHER" id="PTHR43080:SF2">
    <property type="entry name" value="CBS DOMAIN-CONTAINING PROTEIN"/>
    <property type="match status" value="1"/>
</dbReference>
<dbReference type="Pfam" id="PF00571">
    <property type="entry name" value="CBS"/>
    <property type="match status" value="2"/>
</dbReference>
<dbReference type="GO" id="GO:0016301">
    <property type="term" value="F:kinase activity"/>
    <property type="evidence" value="ECO:0007669"/>
    <property type="project" value="UniProtKB-KW"/>
</dbReference>
<accession>A0A0P6X8M8</accession>